<evidence type="ECO:0000256" key="1">
    <source>
        <dbReference type="ARBA" id="ARBA00023118"/>
    </source>
</evidence>
<dbReference type="PANTHER" id="PTHR39965:SF1">
    <property type="entry name" value="CRISPR SYSTEM CMR SUBUNIT CMR6"/>
    <property type="match status" value="1"/>
</dbReference>
<keyword evidence="1" id="KW-0051">Antiviral defense</keyword>
<accession>A0A1I5WJL8</accession>
<keyword evidence="4" id="KW-1185">Reference proteome</keyword>
<sequence>MKNNEKIQKVCVFYTPKETREIMRNEIQVSTFLKNPALIFGKLIPVTMNYKKDEITETLTHEEILKKVITKGEENRENKYKYLELVTKEMKKLNEEIQKGDFPFLSKIEKMVEDLQSSGYKIQKVEGKINWRLIVGLGAPHPQETSMTLHHIYGIPYIPGSALKGVMRHWAILKFAEMYKTLPGKKETPFEEAVKVVSQSLEHGENLGISIICKFENDENYRLERIAFSETVDMFGTRKNQGKIIFLDAYPSGNINLKIDIMNPHYPDYYSKSKHPGDWQQPKPIQFLAVEDTKFVFYLGIRKNESFDLLRKASLLFINALCEHGIGAKTSLGYGVFSAESIYVESIYK</sequence>
<evidence type="ECO:0000259" key="2">
    <source>
        <dbReference type="Pfam" id="PF03787"/>
    </source>
</evidence>
<organism evidence="3 4">
    <name type="scientific">Caldicoprobacter faecalis</name>
    <dbReference type="NCBI Taxonomy" id="937334"/>
    <lineage>
        <taxon>Bacteria</taxon>
        <taxon>Bacillati</taxon>
        <taxon>Bacillota</taxon>
        <taxon>Clostridia</taxon>
        <taxon>Caldicoprobacterales</taxon>
        <taxon>Caldicoprobacteraceae</taxon>
        <taxon>Caldicoprobacter</taxon>
    </lineage>
</organism>
<dbReference type="PANTHER" id="PTHR39965">
    <property type="entry name" value="CRISPR SYSTEM CMR SUBUNIT CMR6"/>
    <property type="match status" value="1"/>
</dbReference>
<dbReference type="GO" id="GO:0051607">
    <property type="term" value="P:defense response to virus"/>
    <property type="evidence" value="ECO:0007669"/>
    <property type="project" value="UniProtKB-KW"/>
</dbReference>
<dbReference type="AlphaFoldDB" id="A0A1I5WJL8"/>
<dbReference type="Proteomes" id="UP000198577">
    <property type="component" value="Unassembled WGS sequence"/>
</dbReference>
<dbReference type="InterPro" id="IPR005537">
    <property type="entry name" value="RAMP_III_fam"/>
</dbReference>
<dbReference type="RefSeq" id="WP_177206123.1">
    <property type="nucleotide sequence ID" value="NZ_FOXR01000017.1"/>
</dbReference>
<dbReference type="InterPro" id="IPR010172">
    <property type="entry name" value="CRISPR-assoc_prot_TM1791"/>
</dbReference>
<dbReference type="EMBL" id="FOXR01000017">
    <property type="protein sequence ID" value="SFQ19973.1"/>
    <property type="molecule type" value="Genomic_DNA"/>
</dbReference>
<evidence type="ECO:0000313" key="3">
    <source>
        <dbReference type="EMBL" id="SFQ19973.1"/>
    </source>
</evidence>
<evidence type="ECO:0000313" key="4">
    <source>
        <dbReference type="Proteomes" id="UP000198577"/>
    </source>
</evidence>
<gene>
    <name evidence="3" type="ORF">SAMN05444406_11737</name>
</gene>
<name>A0A1I5WJL8_9FIRM</name>
<protein>
    <submittedName>
        <fullName evidence="3">CRISPR-associated protein Cmr6</fullName>
    </submittedName>
</protein>
<feature type="domain" description="CRISPR type III-associated protein" evidence="2">
    <location>
        <begin position="133"/>
        <end position="338"/>
    </location>
</feature>
<proteinExistence type="predicted"/>
<reference evidence="3 4" key="1">
    <citation type="submission" date="2016-10" db="EMBL/GenBank/DDBJ databases">
        <authorList>
            <person name="de Groot N.N."/>
        </authorList>
    </citation>
    <scope>NUCLEOTIDE SEQUENCE [LARGE SCALE GENOMIC DNA]</scope>
    <source>
        <strain evidence="3 4">DSM 20678</strain>
    </source>
</reference>
<dbReference type="NCBIfam" id="TIGR01898">
    <property type="entry name" value="cas_TM1791_cmr6"/>
    <property type="match status" value="1"/>
</dbReference>
<dbReference type="Pfam" id="PF03787">
    <property type="entry name" value="RAMPs"/>
    <property type="match status" value="1"/>
</dbReference>
<dbReference type="STRING" id="937334.SAMN05444406_11737"/>